<accession>A0ABY7M6J1</accession>
<protein>
    <submittedName>
        <fullName evidence="2">DUF5317 family protein</fullName>
    </submittedName>
</protein>
<dbReference type="InterPro" id="IPR035168">
    <property type="entry name" value="DUF5317"/>
</dbReference>
<keyword evidence="1" id="KW-0472">Membrane</keyword>
<dbReference type="Proteomes" id="UP001212803">
    <property type="component" value="Chromosome"/>
</dbReference>
<keyword evidence="1" id="KW-0812">Transmembrane</keyword>
<dbReference type="Pfam" id="PF17248">
    <property type="entry name" value="DUF5317"/>
    <property type="match status" value="1"/>
</dbReference>
<evidence type="ECO:0000313" key="2">
    <source>
        <dbReference type="EMBL" id="WBL35757.1"/>
    </source>
</evidence>
<evidence type="ECO:0000313" key="3">
    <source>
        <dbReference type="Proteomes" id="UP001212803"/>
    </source>
</evidence>
<keyword evidence="1" id="KW-1133">Transmembrane helix</keyword>
<dbReference type="EMBL" id="CP115149">
    <property type="protein sequence ID" value="WBL35757.1"/>
    <property type="molecule type" value="Genomic_DNA"/>
</dbReference>
<feature type="transmembrane region" description="Helical" evidence="1">
    <location>
        <begin position="40"/>
        <end position="56"/>
    </location>
</feature>
<evidence type="ECO:0000256" key="1">
    <source>
        <dbReference type="SAM" id="Phobius"/>
    </source>
</evidence>
<feature type="transmembrane region" description="Helical" evidence="1">
    <location>
        <begin position="63"/>
        <end position="82"/>
    </location>
</feature>
<dbReference type="RefSeq" id="WP_270056282.1">
    <property type="nucleotide sequence ID" value="NZ_CP115149.1"/>
</dbReference>
<organism evidence="2 3">
    <name type="scientific">Tepidiforma flava</name>
    <dbReference type="NCBI Taxonomy" id="3004094"/>
    <lineage>
        <taxon>Bacteria</taxon>
        <taxon>Bacillati</taxon>
        <taxon>Chloroflexota</taxon>
        <taxon>Tepidiformia</taxon>
        <taxon>Tepidiformales</taxon>
        <taxon>Tepidiformaceae</taxon>
        <taxon>Tepidiforma</taxon>
    </lineage>
</organism>
<reference evidence="2 3" key="1">
    <citation type="journal article" date="2023" name="ISME J.">
        <title>Thermophilic Dehalococcoidia with unusual traits shed light on an unexpected past.</title>
        <authorList>
            <person name="Palmer M."/>
            <person name="Covington J.K."/>
            <person name="Zhou E.M."/>
            <person name="Thomas S.C."/>
            <person name="Habib N."/>
            <person name="Seymour C.O."/>
            <person name="Lai D."/>
            <person name="Johnston J."/>
            <person name="Hashimi A."/>
            <person name="Jiao J.Y."/>
            <person name="Muok A.R."/>
            <person name="Liu L."/>
            <person name="Xian W.D."/>
            <person name="Zhi X.Y."/>
            <person name="Li M.M."/>
            <person name="Silva L.P."/>
            <person name="Bowen B.P."/>
            <person name="Louie K."/>
            <person name="Briegel A."/>
            <person name="Pett-Ridge J."/>
            <person name="Weber P.K."/>
            <person name="Tocheva E.I."/>
            <person name="Woyke T."/>
            <person name="Northen T.R."/>
            <person name="Mayali X."/>
            <person name="Li W.J."/>
            <person name="Hedlund B.P."/>
        </authorList>
    </citation>
    <scope>NUCLEOTIDE SEQUENCE [LARGE SCALE GENOMIC DNA]</scope>
    <source>
        <strain evidence="2 3">YIM 72310</strain>
    </source>
</reference>
<keyword evidence="3" id="KW-1185">Reference proteome</keyword>
<name>A0ABY7M6J1_9CHLR</name>
<sequence length="186" mass="20009">MKRHAGDLFVLGAAAVIFIAQQLAISFMPLDGAAGALRRSLFLVTTAALALMALHFRRFFGAWLVSAGILMNLLPMAAHGGAMPIDFAILQRSGAFPEITEADIGRQTNHGKDVVLRREDIRFYWLSDRFIVDLPLYGTNIYSAGDFVLFAGLGLVAAQAAVMAFRPGGERTEPASTAETVERGPG</sequence>
<proteinExistence type="predicted"/>
<gene>
    <name evidence="2" type="ORF">O0235_13425</name>
</gene>